<reference evidence="2 3" key="1">
    <citation type="submission" date="2020-08" db="EMBL/GenBank/DDBJ databases">
        <title>Novel species isolated from subtropical streams in China.</title>
        <authorList>
            <person name="Lu H."/>
        </authorList>
    </citation>
    <scope>NUCLEOTIDE SEQUENCE [LARGE SCALE GENOMIC DNA]</scope>
    <source>
        <strain evidence="2 3">KACC 16656</strain>
    </source>
</reference>
<sequence length="469" mass="53206">MDISVDQIDKWRQVKSETQNLEFKEAKTQFDTKRLFKYCVALANEGGGHLLLGIADQAPRQVVGTQAFTDLMDITSKIFIAIGFRVDVSEVAHPDGRVLVFSIPARLAGTAYHFEGSYLMRSGEELVPMSEDRLRMIFAEGQPVFESKIALDKVSASDVISLLDTQSYFELIQLPYPIDREGVLERFIREKLIIHEGSHYKITHLGALLFAKNLDSFDTLSRKSVRVTTYEGKDKLRTLRDTIGKKGYAVGFSGLIEYINGQLPANEVIGQALREAVPMFPEIAIRELVANALIHQDLNEPGSSVSIDIYSNRLEISNPGLPCIEANRFIDEYQSRNERLADLMRRLRICEEKGSGIDKVVSSIEMFQLPPLDIRIGEKRTYTTLFAHKQFEDMDKSDKVRACFQHCVLRYLIGEKMTNQSLRERFGLGSRQSDVASRIVSQAIEEGMVKLEDPENASRRYAKYIPYWA</sequence>
<dbReference type="PANTHER" id="PTHR30595">
    <property type="entry name" value="GLPR-RELATED TRANSCRIPTIONAL REPRESSOR"/>
    <property type="match status" value="1"/>
</dbReference>
<dbReference type="Pfam" id="PF04326">
    <property type="entry name" value="SLFN_AlbA_2"/>
    <property type="match status" value="1"/>
</dbReference>
<evidence type="ECO:0000259" key="1">
    <source>
        <dbReference type="Pfam" id="PF04326"/>
    </source>
</evidence>
<dbReference type="RefSeq" id="WP_186923474.1">
    <property type="nucleotide sequence ID" value="NZ_JACOFW010000016.1"/>
</dbReference>
<dbReference type="Pfam" id="PF13749">
    <property type="entry name" value="HATPase_c_4"/>
    <property type="match status" value="1"/>
</dbReference>
<name>A0ABR6X6E2_9BURK</name>
<organism evidence="2 3">
    <name type="scientific">Undibacterium seohonense</name>
    <dbReference type="NCBI Taxonomy" id="1344950"/>
    <lineage>
        <taxon>Bacteria</taxon>
        <taxon>Pseudomonadati</taxon>
        <taxon>Pseudomonadota</taxon>
        <taxon>Betaproteobacteria</taxon>
        <taxon>Burkholderiales</taxon>
        <taxon>Oxalobacteraceae</taxon>
        <taxon>Undibacterium</taxon>
    </lineage>
</organism>
<dbReference type="PANTHER" id="PTHR30595:SF6">
    <property type="entry name" value="SCHLAFEN ALBA-2 DOMAIN-CONTAINING PROTEIN"/>
    <property type="match status" value="1"/>
</dbReference>
<dbReference type="EMBL" id="JACOFW010000016">
    <property type="protein sequence ID" value="MBC3808395.1"/>
    <property type="molecule type" value="Genomic_DNA"/>
</dbReference>
<accession>A0ABR6X6E2</accession>
<keyword evidence="3" id="KW-1185">Reference proteome</keyword>
<dbReference type="Gene3D" id="3.30.565.60">
    <property type="match status" value="1"/>
</dbReference>
<dbReference type="Proteomes" id="UP000648257">
    <property type="component" value="Unassembled WGS sequence"/>
</dbReference>
<gene>
    <name evidence="2" type="ORF">H8K52_13700</name>
</gene>
<dbReference type="Gene3D" id="3.30.950.30">
    <property type="entry name" value="Schlafen, AAA domain"/>
    <property type="match status" value="1"/>
</dbReference>
<evidence type="ECO:0000313" key="3">
    <source>
        <dbReference type="Proteomes" id="UP000648257"/>
    </source>
</evidence>
<protein>
    <submittedName>
        <fullName evidence="2">DNA binding domain-containing protein</fullName>
    </submittedName>
</protein>
<evidence type="ECO:0000313" key="2">
    <source>
        <dbReference type="EMBL" id="MBC3808395.1"/>
    </source>
</evidence>
<dbReference type="InterPro" id="IPR038475">
    <property type="entry name" value="RecG_C_sf"/>
</dbReference>
<comment type="caution">
    <text evidence="2">The sequence shown here is derived from an EMBL/GenBank/DDBJ whole genome shotgun (WGS) entry which is preliminary data.</text>
</comment>
<proteinExistence type="predicted"/>
<feature type="domain" description="Schlafen AlbA-2" evidence="1">
    <location>
        <begin position="17"/>
        <end position="129"/>
    </location>
</feature>
<dbReference type="InterPro" id="IPR007421">
    <property type="entry name" value="Schlafen_AlbA_2_dom"/>
</dbReference>
<dbReference type="InterPro" id="IPR038461">
    <property type="entry name" value="Schlafen_AlbA_2_dom_sf"/>
</dbReference>